<dbReference type="GO" id="GO:0005886">
    <property type="term" value="C:plasma membrane"/>
    <property type="evidence" value="ECO:0007669"/>
    <property type="project" value="UniProtKB-SubCell"/>
</dbReference>
<dbReference type="SUPFAM" id="SSF82714">
    <property type="entry name" value="Multidrug efflux transporter AcrB TolC docking domain, DN and DC subdomains"/>
    <property type="match status" value="2"/>
</dbReference>
<dbReference type="STRING" id="1810504.PG2T_12530"/>
<evidence type="ECO:0000256" key="1">
    <source>
        <dbReference type="ARBA" id="ARBA00004429"/>
    </source>
</evidence>
<comment type="similarity">
    <text evidence="2 9">Belongs to the resistance-nodulation-cell division (RND) (TC 2.A.6) family.</text>
</comment>
<dbReference type="PANTHER" id="PTHR32063">
    <property type="match status" value="1"/>
</dbReference>
<dbReference type="InterPro" id="IPR004764">
    <property type="entry name" value="MdtF-like"/>
</dbReference>
<keyword evidence="8 9" id="KW-0472">Membrane</keyword>
<comment type="subcellular location">
    <subcellularLocation>
        <location evidence="1 9">Cell inner membrane</location>
        <topology evidence="1 9">Multi-pass membrane protein</topology>
    </subcellularLocation>
</comment>
<sequence>MVNFFIDRPIFAWVIAISIMLGGALAITTLPIESYPDVAPPAVQIRAVYPGASAQTLDSTVTQVIEQKMVGLDGLLYMASESNITGDAQLTLTFEAGTDPDIAQVQVQNKLKAAEALLPEEVTQQGVQVNKVSQTYLMVLAFVSEDGRLGIADLADYVAAHVQEPIGRVDGVGDVLLFGAQHAMRVWLHPDRLAQFGLTVTDVNAAIRVQNAQVAGGQLGGLPAVPGQQLNATLLAQSRLETPEQFGNILLKVQPDGAQVRLRDVARIGIGSENYGFQNVYSGKSASGIGIVPAPGANALETAKRLRARLKELEPTFPPGVVVRYAEDSTPFVSTAIREVALTLLMAVGLVFLVMLVFLQNLRATLIPTLAVPVVLLGTFGIIALAGFSINMLTMFSLVLAIGMLVDDAIVVVENVERVMHEENLDARSATRKSMRQITGALVGIALVLSAVFVPMAFFPGTTGAIYRQFSLTIVSAMSLSVLVALVFTPSLCATLLKPKPHGPPRRGPLGAFQRGLGKTTKGYVGAVGYMARRIPRFLLVYGVIVGALGLLFVRLPGGFLPDEDQGTLYANVLLPPGATTERAAVVMDQVGRYFYETEKDIVFGAMNVFGFSFGGRGQNVGLVFINMKDWDQRPSPNDSTQALAARASMAFARTVKDGMAFAFAPPSVRALGRSTGFDLQLQDRAGLGHEALIAARNQMLGMAAQSPVLANVRPNGLEDAPQYRLNVDREKARALGLSLADINQTLGTAWGSSYVNDFIENGRTKKVFVQGDAPFRMLPQDLDRWYVRNAGGDMVPFSAFSSAQWTRGSPRLERFNGVPAANILGQAAPGRSSGEAMAEMERMAAQLPPGIGYEWSGLSYQQKRAGSQAPALYAISAIVVFLSLAALYESWSVPFAVMLVVPLGLLGAVLAALARGLNNDVFFQVGLLTTMGLTAKNAILIVEFAHDLHTHQGKSLVDAVLEAARIRLRPILMTSMAFMLGVAPLAVATGAGAAARIAIGTGVLGGMATALFLATFFIPLFYVAVRRLFGRSRPRRLPTPHTGV</sequence>
<dbReference type="GO" id="GO:0015562">
    <property type="term" value="F:efflux transmembrane transporter activity"/>
    <property type="evidence" value="ECO:0007669"/>
    <property type="project" value="InterPro"/>
</dbReference>
<dbReference type="PANTHER" id="PTHR32063:SF13">
    <property type="entry name" value="MULTIDRUG EFFLUX PUMP SUBUNIT ACRB-RELATED"/>
    <property type="match status" value="1"/>
</dbReference>
<organism evidence="10 11">
    <name type="scientific">Immundisolibacter cernigliae</name>
    <dbReference type="NCBI Taxonomy" id="1810504"/>
    <lineage>
        <taxon>Bacteria</taxon>
        <taxon>Pseudomonadati</taxon>
        <taxon>Pseudomonadota</taxon>
        <taxon>Gammaproteobacteria</taxon>
        <taxon>Immundisolibacterales</taxon>
        <taxon>Immundisolibacteraceae</taxon>
        <taxon>Immundisolibacter</taxon>
    </lineage>
</organism>
<evidence type="ECO:0000256" key="9">
    <source>
        <dbReference type="RuleBase" id="RU364070"/>
    </source>
</evidence>
<dbReference type="FunFam" id="3.30.2090.10:FF:000002">
    <property type="entry name" value="Efflux pump membrane transporter"/>
    <property type="match status" value="1"/>
</dbReference>
<dbReference type="Gene3D" id="3.30.70.1430">
    <property type="entry name" value="Multidrug efflux transporter AcrB pore domain"/>
    <property type="match status" value="2"/>
</dbReference>
<dbReference type="FunFam" id="1.20.1640.10:FF:000001">
    <property type="entry name" value="Efflux pump membrane transporter"/>
    <property type="match status" value="1"/>
</dbReference>
<dbReference type="Pfam" id="PF00873">
    <property type="entry name" value="ACR_tran"/>
    <property type="match status" value="1"/>
</dbReference>
<comment type="caution">
    <text evidence="9">Lacks conserved residue(s) required for the propagation of feature annotation.</text>
</comment>
<dbReference type="InterPro" id="IPR001036">
    <property type="entry name" value="Acrflvin-R"/>
</dbReference>
<dbReference type="InterPro" id="IPR027463">
    <property type="entry name" value="AcrB_DN_DC_subdom"/>
</dbReference>
<feature type="transmembrane region" description="Helical" evidence="9">
    <location>
        <begin position="538"/>
        <end position="556"/>
    </location>
</feature>
<name>A0A1B1YVS5_9GAMM</name>
<dbReference type="Gene3D" id="1.20.1640.10">
    <property type="entry name" value="Multidrug efflux transporter AcrB transmembrane domain"/>
    <property type="match status" value="2"/>
</dbReference>
<dbReference type="RefSeq" id="WP_068806069.1">
    <property type="nucleotide sequence ID" value="NZ_CP014671.1"/>
</dbReference>
<dbReference type="NCBIfam" id="TIGR00915">
    <property type="entry name" value="2A0602"/>
    <property type="match status" value="1"/>
</dbReference>
<keyword evidence="3 9" id="KW-0813">Transport</keyword>
<dbReference type="GO" id="GO:0009636">
    <property type="term" value="P:response to toxic substance"/>
    <property type="evidence" value="ECO:0007669"/>
    <property type="project" value="UniProtKB-ARBA"/>
</dbReference>
<feature type="transmembrane region" description="Helical" evidence="9">
    <location>
        <begin position="978"/>
        <end position="1000"/>
    </location>
</feature>
<dbReference type="AlphaFoldDB" id="A0A1B1YVS5"/>
<feature type="transmembrane region" description="Helical" evidence="9">
    <location>
        <begin position="602"/>
        <end position="626"/>
    </location>
</feature>
<evidence type="ECO:0000256" key="5">
    <source>
        <dbReference type="ARBA" id="ARBA00022519"/>
    </source>
</evidence>
<feature type="transmembrane region" description="Helical" evidence="9">
    <location>
        <begin position="437"/>
        <end position="458"/>
    </location>
</feature>
<dbReference type="Gene3D" id="3.30.70.1440">
    <property type="entry name" value="Multidrug efflux transporter AcrB pore domain"/>
    <property type="match status" value="1"/>
</dbReference>
<dbReference type="GO" id="GO:0042910">
    <property type="term" value="F:xenobiotic transmembrane transporter activity"/>
    <property type="evidence" value="ECO:0007669"/>
    <property type="project" value="TreeGrafter"/>
</dbReference>
<keyword evidence="5 9" id="KW-0997">Cell inner membrane</keyword>
<evidence type="ECO:0000256" key="2">
    <source>
        <dbReference type="ARBA" id="ARBA00010942"/>
    </source>
</evidence>
<dbReference type="Gene3D" id="3.30.2090.10">
    <property type="entry name" value="Multidrug efflux transporter AcrB TolC docking domain, DN and DC subdomains"/>
    <property type="match status" value="2"/>
</dbReference>
<dbReference type="PRINTS" id="PR00702">
    <property type="entry name" value="ACRIFLAVINRP"/>
</dbReference>
<evidence type="ECO:0000256" key="6">
    <source>
        <dbReference type="ARBA" id="ARBA00022692"/>
    </source>
</evidence>
<feature type="transmembrane region" description="Helical" evidence="9">
    <location>
        <begin position="1006"/>
        <end position="1026"/>
    </location>
</feature>
<dbReference type="Gene3D" id="3.30.70.1320">
    <property type="entry name" value="Multidrug efflux transporter AcrB pore domain like"/>
    <property type="match status" value="1"/>
</dbReference>
<dbReference type="SUPFAM" id="SSF82866">
    <property type="entry name" value="Multidrug efflux transporter AcrB transmembrane domain"/>
    <property type="match status" value="2"/>
</dbReference>
<feature type="transmembrane region" description="Helical" evidence="9">
    <location>
        <begin position="872"/>
        <end position="889"/>
    </location>
</feature>
<accession>A0A1B1YVS5</accession>
<keyword evidence="7 9" id="KW-1133">Transmembrane helix</keyword>
<feature type="transmembrane region" description="Helical" evidence="9">
    <location>
        <begin position="366"/>
        <end position="390"/>
    </location>
</feature>
<dbReference type="FunCoup" id="A0A1B1YVS5">
    <property type="interactions" value="539"/>
</dbReference>
<evidence type="ECO:0000256" key="8">
    <source>
        <dbReference type="ARBA" id="ARBA00023136"/>
    </source>
</evidence>
<dbReference type="NCBIfam" id="NF000282">
    <property type="entry name" value="RND_permease_1"/>
    <property type="match status" value="1"/>
</dbReference>
<evidence type="ECO:0000313" key="10">
    <source>
        <dbReference type="EMBL" id="ANX04914.1"/>
    </source>
</evidence>
<keyword evidence="4" id="KW-1003">Cell membrane</keyword>
<evidence type="ECO:0000256" key="4">
    <source>
        <dbReference type="ARBA" id="ARBA00022475"/>
    </source>
</evidence>
<reference evidence="11" key="1">
    <citation type="submission" date="2016-03" db="EMBL/GenBank/DDBJ databases">
        <title>Complete genome sequence of Solimmundus cernigliae, representing a novel lineage of polycyclic aromatic hydrocarbon degraders within the Gammaproteobacteria.</title>
        <authorList>
            <person name="Singleton D.R."/>
            <person name="Dickey A.N."/>
            <person name="Scholl E.H."/>
            <person name="Wright F.A."/>
            <person name="Aitken M.D."/>
        </authorList>
    </citation>
    <scope>NUCLEOTIDE SEQUENCE [LARGE SCALE GENOMIC DNA]</scope>
    <source>
        <strain evidence="11">TR3.2</strain>
    </source>
</reference>
<dbReference type="KEGG" id="gbi:PG2T_12530"/>
<proteinExistence type="inferred from homology"/>
<feature type="transmembrane region" description="Helical" evidence="9">
    <location>
        <begin position="396"/>
        <end position="416"/>
    </location>
</feature>
<keyword evidence="11" id="KW-1185">Reference proteome</keyword>
<dbReference type="SUPFAM" id="SSF82693">
    <property type="entry name" value="Multidrug efflux transporter AcrB pore domain, PN1, PN2, PC1 and PC2 subdomains"/>
    <property type="match status" value="4"/>
</dbReference>
<dbReference type="InParanoid" id="A0A1B1YVS5"/>
<dbReference type="FunFam" id="3.30.2090.10:FF:000001">
    <property type="entry name" value="Efflux pump membrane transporter"/>
    <property type="match status" value="1"/>
</dbReference>
<gene>
    <name evidence="10" type="ORF">PG2T_12530</name>
</gene>
<feature type="transmembrane region" description="Helical" evidence="9">
    <location>
        <begin position="470"/>
        <end position="497"/>
    </location>
</feature>
<evidence type="ECO:0000256" key="3">
    <source>
        <dbReference type="ARBA" id="ARBA00022448"/>
    </source>
</evidence>
<dbReference type="OrthoDB" id="9758297at2"/>
<evidence type="ECO:0000256" key="7">
    <source>
        <dbReference type="ARBA" id="ARBA00022989"/>
    </source>
</evidence>
<feature type="transmembrane region" description="Helical" evidence="9">
    <location>
        <begin position="895"/>
        <end position="915"/>
    </location>
</feature>
<protein>
    <recommendedName>
        <fullName evidence="9">Efflux pump membrane transporter</fullName>
    </recommendedName>
</protein>
<evidence type="ECO:0000313" key="11">
    <source>
        <dbReference type="Proteomes" id="UP000092952"/>
    </source>
</evidence>
<dbReference type="FunFam" id="3.30.70.1430:FF:000001">
    <property type="entry name" value="Efflux pump membrane transporter"/>
    <property type="match status" value="1"/>
</dbReference>
<dbReference type="EMBL" id="CP014671">
    <property type="protein sequence ID" value="ANX04914.1"/>
    <property type="molecule type" value="Genomic_DNA"/>
</dbReference>
<feature type="transmembrane region" description="Helical" evidence="9">
    <location>
        <begin position="340"/>
        <end position="359"/>
    </location>
</feature>
<dbReference type="Proteomes" id="UP000092952">
    <property type="component" value="Chromosome"/>
</dbReference>
<keyword evidence="6 9" id="KW-0812">Transmembrane</keyword>